<keyword evidence="4" id="KW-1185">Reference proteome</keyword>
<organism evidence="3 4">
    <name type="scientific">Pedobacter panaciterrae</name>
    <dbReference type="NCBI Taxonomy" id="363849"/>
    <lineage>
        <taxon>Bacteria</taxon>
        <taxon>Pseudomonadati</taxon>
        <taxon>Bacteroidota</taxon>
        <taxon>Sphingobacteriia</taxon>
        <taxon>Sphingobacteriales</taxon>
        <taxon>Sphingobacteriaceae</taxon>
        <taxon>Pedobacter</taxon>
    </lineage>
</organism>
<proteinExistence type="predicted"/>
<feature type="signal peptide" evidence="2">
    <location>
        <begin position="1"/>
        <end position="17"/>
    </location>
</feature>
<sequence>MVKHLKNAGLVAMVAAAALTVSSCKKDQNNDGSGNFNRSLSAGFSNPTQSIPVNTDGVIQDNFDGNATDNIINLTSSKVWLIDGVSYVPSGKTLKIPAGTILSSGVDKNYTGTQTNPDTGLPETVTKPIHGVLVVVKGAKIDAVGTEALPIVFTSPAAPGSRVAADFGGIILLGSAQTNKPTTTVIEGLPTPPAGVDVSYGGSTTADNSGTLKYVRIEYPGFKLFADNEINGLTLGGVGSGTTLDHIQVTYSADDSFEFFGGTVNATYLVAAGGDDDDFDFDFGYTGSIQYAVGLKAINSTHSTSSGSSDANGIESDNDKTGSAATPRTKPTLKNFTILGTNANNTALKLGNRWRRNSGLDIQNSVIAGFPAGVIYEGGASGTYTNNILHAFAAAGGSVTPDNTGASANAYLKLGSALPTSFYAGPTAANYTTYSYSPDVLIPQATSPVGTRGAIAAGTAAGTTWLKTWTEFNAQKKVY</sequence>
<protein>
    <submittedName>
        <fullName evidence="3">Uncharacterized protein</fullName>
    </submittedName>
</protein>
<gene>
    <name evidence="3" type="ORF">WAE58_13975</name>
</gene>
<evidence type="ECO:0000313" key="4">
    <source>
        <dbReference type="Proteomes" id="UP001378956"/>
    </source>
</evidence>
<name>A0ABU8NNT6_9SPHI</name>
<comment type="caution">
    <text evidence="3">The sequence shown here is derived from an EMBL/GenBank/DDBJ whole genome shotgun (WGS) entry which is preliminary data.</text>
</comment>
<dbReference type="PROSITE" id="PS51257">
    <property type="entry name" value="PROKAR_LIPOPROTEIN"/>
    <property type="match status" value="1"/>
</dbReference>
<accession>A0ABU8NNT6</accession>
<reference evidence="3 4" key="1">
    <citation type="submission" date="2024-03" db="EMBL/GenBank/DDBJ databases">
        <title>Sequence of Lycoming College Course Isolates.</title>
        <authorList>
            <person name="Plotts O."/>
            <person name="Newman J."/>
        </authorList>
    </citation>
    <scope>NUCLEOTIDE SEQUENCE [LARGE SCALE GENOMIC DNA]</scope>
    <source>
        <strain evidence="3 4">CJB-3</strain>
    </source>
</reference>
<dbReference type="PANTHER" id="PTHR41339">
    <property type="entry name" value="LIPL48"/>
    <property type="match status" value="1"/>
</dbReference>
<feature type="chain" id="PRO_5046512939" evidence="2">
    <location>
        <begin position="18"/>
        <end position="479"/>
    </location>
</feature>
<evidence type="ECO:0000256" key="1">
    <source>
        <dbReference type="SAM" id="MobiDB-lite"/>
    </source>
</evidence>
<dbReference type="RefSeq" id="WP_172660084.1">
    <property type="nucleotide sequence ID" value="NZ_CBFGNQ010000001.1"/>
</dbReference>
<keyword evidence="2" id="KW-0732">Signal</keyword>
<feature type="region of interest" description="Disordered" evidence="1">
    <location>
        <begin position="303"/>
        <end position="330"/>
    </location>
</feature>
<evidence type="ECO:0000256" key="2">
    <source>
        <dbReference type="SAM" id="SignalP"/>
    </source>
</evidence>
<dbReference type="PANTHER" id="PTHR41339:SF1">
    <property type="entry name" value="SECRETED PROTEIN"/>
    <property type="match status" value="1"/>
</dbReference>
<dbReference type="Proteomes" id="UP001378956">
    <property type="component" value="Unassembled WGS sequence"/>
</dbReference>
<evidence type="ECO:0000313" key="3">
    <source>
        <dbReference type="EMBL" id="MEJ2903548.1"/>
    </source>
</evidence>
<dbReference type="EMBL" id="JBBEUB010000004">
    <property type="protein sequence ID" value="MEJ2903548.1"/>
    <property type="molecule type" value="Genomic_DNA"/>
</dbReference>